<dbReference type="Proteomes" id="UP001642483">
    <property type="component" value="Unassembled WGS sequence"/>
</dbReference>
<organism evidence="5 6">
    <name type="scientific">Clavelina lepadiformis</name>
    <name type="common">Light-bulb sea squirt</name>
    <name type="synonym">Ascidia lepadiformis</name>
    <dbReference type="NCBI Taxonomy" id="159417"/>
    <lineage>
        <taxon>Eukaryota</taxon>
        <taxon>Metazoa</taxon>
        <taxon>Chordata</taxon>
        <taxon>Tunicata</taxon>
        <taxon>Ascidiacea</taxon>
        <taxon>Aplousobranchia</taxon>
        <taxon>Clavelinidae</taxon>
        <taxon>Clavelina</taxon>
    </lineage>
</organism>
<evidence type="ECO:0000313" key="5">
    <source>
        <dbReference type="EMBL" id="CAK8697463.1"/>
    </source>
</evidence>
<dbReference type="Pfam" id="PF11176">
    <property type="entry name" value="Tma16"/>
    <property type="match status" value="1"/>
</dbReference>
<evidence type="ECO:0000256" key="1">
    <source>
        <dbReference type="ARBA" id="ARBA00020047"/>
    </source>
</evidence>
<comment type="subunit">
    <text evidence="4">Associates with pre-60S ribosomal particles.</text>
</comment>
<evidence type="ECO:0000256" key="3">
    <source>
        <dbReference type="ARBA" id="ARBA00034127"/>
    </source>
</evidence>
<evidence type="ECO:0000256" key="2">
    <source>
        <dbReference type="ARBA" id="ARBA00034079"/>
    </source>
</evidence>
<evidence type="ECO:0000256" key="4">
    <source>
        <dbReference type="ARBA" id="ARBA00034132"/>
    </source>
</evidence>
<dbReference type="InterPro" id="IPR038356">
    <property type="entry name" value="Tma16_sf"/>
</dbReference>
<evidence type="ECO:0000313" key="6">
    <source>
        <dbReference type="Proteomes" id="UP001642483"/>
    </source>
</evidence>
<sequence length="171" mass="19816">MPKAPKQKSNSLIHPNSRKALQLARSTHKHHKKLDKIKEKASKLDGVVKKLLWFQENMDDQITYYDRPILEDLVERYLQRFTDELEQISIIQNVGCRNSTQHHARERAITIAQEHEAMLFNSAGIEIPDLLNAEFVRKFKTWNGEAKSLPKLKLIKFAKAKSNTIVNTSRS</sequence>
<gene>
    <name evidence="5" type="ORF">CVLEPA_LOCUS30683</name>
</gene>
<dbReference type="EMBL" id="CAWYQH010000163">
    <property type="protein sequence ID" value="CAK8697463.1"/>
    <property type="molecule type" value="Genomic_DNA"/>
</dbReference>
<name>A0ABP0H0F4_CLALP</name>
<protein>
    <recommendedName>
        <fullName evidence="1">Translation machinery-associated protein 16</fullName>
    </recommendedName>
</protein>
<dbReference type="PANTHER" id="PTHR13349:SF2">
    <property type="entry name" value="TRANSLATION MACHINERY-ASSOCIATED PROTEIN 16"/>
    <property type="match status" value="1"/>
</dbReference>
<keyword evidence="6" id="KW-1185">Reference proteome</keyword>
<comment type="caution">
    <text evidence="5">The sequence shown here is derived from an EMBL/GenBank/DDBJ whole genome shotgun (WGS) entry which is preliminary data.</text>
</comment>
<comment type="function">
    <text evidence="2">Involved in the biogenesis of the 60S ribosomal subunit in the nucleus.</text>
</comment>
<accession>A0ABP0H0F4</accession>
<proteinExistence type="inferred from homology"/>
<reference evidence="5 6" key="1">
    <citation type="submission" date="2024-02" db="EMBL/GenBank/DDBJ databases">
        <authorList>
            <person name="Daric V."/>
            <person name="Darras S."/>
        </authorList>
    </citation>
    <scope>NUCLEOTIDE SEQUENCE [LARGE SCALE GENOMIC DNA]</scope>
</reference>
<dbReference type="InterPro" id="IPR021346">
    <property type="entry name" value="Tma16"/>
</dbReference>
<dbReference type="PANTHER" id="PTHR13349">
    <property type="entry name" value="TRANSLATION MACHINERY-ASSOCIATED PROTEIN 16"/>
    <property type="match status" value="1"/>
</dbReference>
<dbReference type="Gene3D" id="1.20.1440.170">
    <property type="entry name" value="Translation machinery-associated protein 16-like"/>
    <property type="match status" value="1"/>
</dbReference>
<comment type="similarity">
    <text evidence="3">Belongs to the TMA16 family.</text>
</comment>